<evidence type="ECO:0000313" key="6">
    <source>
        <dbReference type="EMBL" id="CED57313.1"/>
    </source>
</evidence>
<dbReference type="PATRIC" id="fig|80852.17.peg.3456"/>
<evidence type="ECO:0000256" key="2">
    <source>
        <dbReference type="ARBA" id="ARBA00022692"/>
    </source>
</evidence>
<dbReference type="GeneID" id="28542927"/>
<dbReference type="Pfam" id="PF06803">
    <property type="entry name" value="DUF1232"/>
    <property type="match status" value="1"/>
</dbReference>
<dbReference type="KEGG" id="awd:AWOD_II_0678"/>
<feature type="domain" description="DUF1232" evidence="5">
    <location>
        <begin position="51"/>
        <end position="86"/>
    </location>
</feature>
<dbReference type="GO" id="GO:0012505">
    <property type="term" value="C:endomembrane system"/>
    <property type="evidence" value="ECO:0007669"/>
    <property type="project" value="UniProtKB-SubCell"/>
</dbReference>
<proteinExistence type="predicted"/>
<dbReference type="InterPro" id="IPR016983">
    <property type="entry name" value="UCP031804"/>
</dbReference>
<evidence type="ECO:0000259" key="5">
    <source>
        <dbReference type="Pfam" id="PF06803"/>
    </source>
</evidence>
<keyword evidence="7" id="KW-1185">Reference proteome</keyword>
<comment type="subcellular location">
    <subcellularLocation>
        <location evidence="1">Endomembrane system</location>
        <topology evidence="1">Multi-pass membrane protein</topology>
    </subcellularLocation>
</comment>
<dbReference type="EMBL" id="LN554847">
    <property type="protein sequence ID" value="CED57313.1"/>
    <property type="molecule type" value="Genomic_DNA"/>
</dbReference>
<reference evidence="7" key="1">
    <citation type="submission" date="2014-09" db="EMBL/GenBank/DDBJ databases">
        <authorList>
            <person name="Hjerde E."/>
        </authorList>
    </citation>
    <scope>NUCLEOTIDE SEQUENCE [LARGE SCALE GENOMIC DNA]</scope>
    <source>
        <strain evidence="7">06/09/139</strain>
    </source>
</reference>
<dbReference type="Proteomes" id="UP000032427">
    <property type="component" value="Chromosome 2"/>
</dbReference>
<name>A0A090K0S9_9GAMM</name>
<evidence type="ECO:0000256" key="4">
    <source>
        <dbReference type="ARBA" id="ARBA00023136"/>
    </source>
</evidence>
<keyword evidence="4" id="KW-0472">Membrane</keyword>
<evidence type="ECO:0000256" key="3">
    <source>
        <dbReference type="ARBA" id="ARBA00022989"/>
    </source>
</evidence>
<dbReference type="AlphaFoldDB" id="A0A090K0S9"/>
<dbReference type="OrthoDB" id="9804184at2"/>
<dbReference type="InterPro" id="IPR010652">
    <property type="entry name" value="DUF1232"/>
</dbReference>
<sequence>MESNNEYTSQFSDNSFWDKVKGYAKVAGETVLEPALKLYYTASDAETPVWAKTVVYGALGYFISPIDAIPDVAPVIGYTDDLGVLVAATAAIAAHIKDKHVQQARETLKQWFD</sequence>
<accession>A0A090K0S9</accession>
<gene>
    <name evidence="6" type="ORF">AWOD_II_0678</name>
</gene>
<organism evidence="6 7">
    <name type="scientific">Aliivibrio wodanis</name>
    <dbReference type="NCBI Taxonomy" id="80852"/>
    <lineage>
        <taxon>Bacteria</taxon>
        <taxon>Pseudomonadati</taxon>
        <taxon>Pseudomonadota</taxon>
        <taxon>Gammaproteobacteria</taxon>
        <taxon>Vibrionales</taxon>
        <taxon>Vibrionaceae</taxon>
        <taxon>Aliivibrio</taxon>
    </lineage>
</organism>
<evidence type="ECO:0000313" key="7">
    <source>
        <dbReference type="Proteomes" id="UP000032427"/>
    </source>
</evidence>
<evidence type="ECO:0000256" key="1">
    <source>
        <dbReference type="ARBA" id="ARBA00004127"/>
    </source>
</evidence>
<keyword evidence="2" id="KW-0812">Transmembrane</keyword>
<dbReference type="PIRSF" id="PIRSF031804">
    <property type="entry name" value="UCP031804"/>
    <property type="match status" value="1"/>
</dbReference>
<dbReference type="HOGENOM" id="CLU_133088_0_1_6"/>
<keyword evidence="3" id="KW-1133">Transmembrane helix</keyword>
<protein>
    <recommendedName>
        <fullName evidence="5">DUF1232 domain-containing protein</fullName>
    </recommendedName>
</protein>